<dbReference type="EMBL" id="VRTS01000003">
    <property type="protein sequence ID" value="TXK64587.1"/>
    <property type="molecule type" value="Genomic_DNA"/>
</dbReference>
<evidence type="ECO:0000313" key="7">
    <source>
        <dbReference type="EMBL" id="TXK64587.1"/>
    </source>
</evidence>
<accession>A0A5C8KYY6</accession>
<evidence type="ECO:0000256" key="1">
    <source>
        <dbReference type="ARBA" id="ARBA00004127"/>
    </source>
</evidence>
<organism evidence="7 8">
    <name type="scientific">Alkalisalibacterium limincola</name>
    <dbReference type="NCBI Taxonomy" id="2699169"/>
    <lineage>
        <taxon>Bacteria</taxon>
        <taxon>Pseudomonadati</taxon>
        <taxon>Pseudomonadota</taxon>
        <taxon>Gammaproteobacteria</taxon>
        <taxon>Lysobacterales</taxon>
        <taxon>Lysobacteraceae</taxon>
        <taxon>Alkalisalibacterium</taxon>
    </lineage>
</organism>
<gene>
    <name evidence="7" type="ORF">FU658_05360</name>
</gene>
<evidence type="ECO:0000256" key="5">
    <source>
        <dbReference type="SAM" id="Phobius"/>
    </source>
</evidence>
<keyword evidence="8" id="KW-1185">Reference proteome</keyword>
<dbReference type="GO" id="GO:0012505">
    <property type="term" value="C:endomembrane system"/>
    <property type="evidence" value="ECO:0007669"/>
    <property type="project" value="UniProtKB-SubCell"/>
</dbReference>
<dbReference type="InterPro" id="IPR003807">
    <property type="entry name" value="DUF202"/>
</dbReference>
<dbReference type="Pfam" id="PF02656">
    <property type="entry name" value="DUF202"/>
    <property type="match status" value="1"/>
</dbReference>
<keyword evidence="3 5" id="KW-1133">Transmembrane helix</keyword>
<dbReference type="AlphaFoldDB" id="A0A5C8KYY6"/>
<comment type="caution">
    <text evidence="7">The sequence shown here is derived from an EMBL/GenBank/DDBJ whole genome shotgun (WGS) entry which is preliminary data.</text>
</comment>
<comment type="subcellular location">
    <subcellularLocation>
        <location evidence="1">Endomembrane system</location>
        <topology evidence="1">Multi-pass membrane protein</topology>
    </subcellularLocation>
</comment>
<keyword evidence="2 5" id="KW-0812">Transmembrane</keyword>
<protein>
    <submittedName>
        <fullName evidence="7">DUF202 domain-containing protein</fullName>
    </submittedName>
</protein>
<name>A0A5C8KYY6_9GAMM</name>
<evidence type="ECO:0000259" key="6">
    <source>
        <dbReference type="Pfam" id="PF02656"/>
    </source>
</evidence>
<keyword evidence="4 5" id="KW-0472">Membrane</keyword>
<feature type="transmembrane region" description="Helical" evidence="5">
    <location>
        <begin position="100"/>
        <end position="123"/>
    </location>
</feature>
<dbReference type="OrthoDB" id="582337at2"/>
<reference evidence="7 8" key="1">
    <citation type="submission" date="2019-08" db="EMBL/GenBank/DDBJ databases">
        <authorList>
            <person name="Karlyshev A.V."/>
        </authorList>
    </citation>
    <scope>NUCLEOTIDE SEQUENCE [LARGE SCALE GENOMIC DNA]</scope>
    <source>
        <strain evidence="7 8">Alg18-2.2</strain>
    </source>
</reference>
<feature type="transmembrane region" description="Helical" evidence="5">
    <location>
        <begin position="30"/>
        <end position="50"/>
    </location>
</feature>
<evidence type="ECO:0000256" key="3">
    <source>
        <dbReference type="ARBA" id="ARBA00022989"/>
    </source>
</evidence>
<dbReference type="Proteomes" id="UP000321248">
    <property type="component" value="Unassembled WGS sequence"/>
</dbReference>
<proteinExistence type="predicted"/>
<evidence type="ECO:0000313" key="8">
    <source>
        <dbReference type="Proteomes" id="UP000321248"/>
    </source>
</evidence>
<feature type="domain" description="DUF202" evidence="6">
    <location>
        <begin position="21"/>
        <end position="84"/>
    </location>
</feature>
<sequence length="124" mass="13378">MSTNGGTEKAGADRTDLAEDRTRLAIERTFAGWMRTSMAMVVLALGLRALMRNFEPDWIPKLAGTALIFAAAIVAVSGWRRAIAVLGRLESHVTESTPNGWFSVVAGLVIASYAVIAVLIWLAF</sequence>
<evidence type="ECO:0000256" key="4">
    <source>
        <dbReference type="ARBA" id="ARBA00023136"/>
    </source>
</evidence>
<feature type="transmembrane region" description="Helical" evidence="5">
    <location>
        <begin position="62"/>
        <end position="80"/>
    </location>
</feature>
<evidence type="ECO:0000256" key="2">
    <source>
        <dbReference type="ARBA" id="ARBA00022692"/>
    </source>
</evidence>